<evidence type="ECO:0000256" key="1">
    <source>
        <dbReference type="SAM" id="Coils"/>
    </source>
</evidence>
<feature type="signal peptide" evidence="2">
    <location>
        <begin position="1"/>
        <end position="31"/>
    </location>
</feature>
<keyword evidence="2" id="KW-0732">Signal</keyword>
<dbReference type="Gene3D" id="6.10.250.3150">
    <property type="match status" value="1"/>
</dbReference>
<accession>A0A0G0T221</accession>
<dbReference type="Gene3D" id="1.10.8.350">
    <property type="entry name" value="Bacterial muramidase"/>
    <property type="match status" value="1"/>
</dbReference>
<evidence type="ECO:0000259" key="3">
    <source>
        <dbReference type="Pfam" id="PF13406"/>
    </source>
</evidence>
<feature type="chain" id="PRO_5002534413" evidence="2">
    <location>
        <begin position="32"/>
        <end position="439"/>
    </location>
</feature>
<dbReference type="EMBL" id="LBXZ01000001">
    <property type="protein sequence ID" value="KKR41130.1"/>
    <property type="molecule type" value="Genomic_DNA"/>
</dbReference>
<feature type="domain" description="Transglycosylase SLT" evidence="3">
    <location>
        <begin position="268"/>
        <end position="398"/>
    </location>
</feature>
<proteinExistence type="predicted"/>
<keyword evidence="1" id="KW-0175">Coiled coil</keyword>
<dbReference type="Pfam" id="PF13406">
    <property type="entry name" value="SLT_2"/>
    <property type="match status" value="1"/>
</dbReference>
<comment type="caution">
    <text evidence="4">The sequence shown here is derived from an EMBL/GenBank/DDBJ whole genome shotgun (WGS) entry which is preliminary data.</text>
</comment>
<feature type="coiled-coil region" evidence="1">
    <location>
        <begin position="31"/>
        <end position="100"/>
    </location>
</feature>
<dbReference type="SUPFAM" id="SSF53955">
    <property type="entry name" value="Lysozyme-like"/>
    <property type="match status" value="1"/>
</dbReference>
<dbReference type="InterPro" id="IPR031304">
    <property type="entry name" value="SLT_2"/>
</dbReference>
<evidence type="ECO:0000313" key="5">
    <source>
        <dbReference type="Proteomes" id="UP000034072"/>
    </source>
</evidence>
<dbReference type="InterPro" id="IPR023346">
    <property type="entry name" value="Lysozyme-like_dom_sf"/>
</dbReference>
<evidence type="ECO:0000313" key="4">
    <source>
        <dbReference type="EMBL" id="KKR41130.1"/>
    </source>
</evidence>
<dbReference type="AlphaFoldDB" id="A0A0G0T221"/>
<dbReference type="Proteomes" id="UP000034072">
    <property type="component" value="Unassembled WGS sequence"/>
</dbReference>
<protein>
    <submittedName>
        <fullName evidence="4">Peptidase M23B</fullName>
    </submittedName>
</protein>
<gene>
    <name evidence="4" type="ORF">UT75_C0001G0034</name>
</gene>
<sequence>MIRLRDHNKLRLGLVILIAITAMFFANGVFAASTQDDINLKQKQIDEIQAQINEYQKQIDQNRSKSATLQGEISRLNGQMNQIQLEIRSIELQINKAALQIGDTEIQISNALDDIGKHKNALVQYLKIAYENDQKTLTEILLKNGALSDFFNELNNVRTTQENLQNTIDSIRSIKSGLEIKKIDLEDKKDEMLQLKTIQELEKKNLVQNKSTKDKILRDTKGQESKFQELVKKSQKDIQMIKEQITYLEQNGVSVEDAIKFGQLAAIAAGIRPAFLIAILEIESRLGKNVGTGTWIDDMYGCYKRLGKPQRAEQEKAAFMKIVNSLGMNPDTVKVSREPNYGCGGALGPAQFLPTTWLGYVDKVAALTGHNPPNPWNIEDAFMASAIKLAAGGANSKTQAGEIRAAKAYVSGNPNCTQAICYSYSSMVIRKAAEIEPNL</sequence>
<reference evidence="4 5" key="1">
    <citation type="journal article" date="2015" name="Nature">
        <title>rRNA introns, odd ribosomes, and small enigmatic genomes across a large radiation of phyla.</title>
        <authorList>
            <person name="Brown C.T."/>
            <person name="Hug L.A."/>
            <person name="Thomas B.C."/>
            <person name="Sharon I."/>
            <person name="Castelle C.J."/>
            <person name="Singh A."/>
            <person name="Wilkins M.J."/>
            <person name="Williams K.H."/>
            <person name="Banfield J.F."/>
        </authorList>
    </citation>
    <scope>NUCLEOTIDE SEQUENCE [LARGE SCALE GENOMIC DNA]</scope>
</reference>
<organism evidence="4 5">
    <name type="scientific">Candidatus Yanofskybacteria bacterium GW2011_GWE2_40_11</name>
    <dbReference type="NCBI Taxonomy" id="1619033"/>
    <lineage>
        <taxon>Bacteria</taxon>
        <taxon>Candidatus Yanofskyibacteriota</taxon>
    </lineage>
</organism>
<name>A0A0G0T221_9BACT</name>
<evidence type="ECO:0000256" key="2">
    <source>
        <dbReference type="SAM" id="SignalP"/>
    </source>
</evidence>